<reference evidence="5 6" key="1">
    <citation type="submission" date="2014-02" db="EMBL/GenBank/DDBJ databases">
        <title>Draft Genome of Hylemonella gracilis isolated from the Niagara River.</title>
        <authorList>
            <person name="Pawlowski D.R."/>
            <person name="Koudelka G.B."/>
        </authorList>
    </citation>
    <scope>NUCLEOTIDE SEQUENCE [LARGE SCALE GENOMIC DNA]</scope>
    <source>
        <strain evidence="5 6">Niagara R</strain>
    </source>
</reference>
<dbReference type="AlphaFoldDB" id="A0A016XF41"/>
<dbReference type="STRING" id="1458275.AZ34_03170"/>
<evidence type="ECO:0000259" key="4">
    <source>
        <dbReference type="PROSITE" id="PS01124"/>
    </source>
</evidence>
<comment type="caution">
    <text evidence="5">The sequence shown here is derived from an EMBL/GenBank/DDBJ whole genome shotgun (WGS) entry which is preliminary data.</text>
</comment>
<dbReference type="GO" id="GO:0005829">
    <property type="term" value="C:cytosol"/>
    <property type="evidence" value="ECO:0007669"/>
    <property type="project" value="TreeGrafter"/>
</dbReference>
<dbReference type="PROSITE" id="PS01124">
    <property type="entry name" value="HTH_ARAC_FAMILY_2"/>
    <property type="match status" value="1"/>
</dbReference>
<evidence type="ECO:0000256" key="1">
    <source>
        <dbReference type="ARBA" id="ARBA00023015"/>
    </source>
</evidence>
<dbReference type="EMBL" id="JEMG01000001">
    <property type="protein sequence ID" value="EYC50172.1"/>
    <property type="molecule type" value="Genomic_DNA"/>
</dbReference>
<dbReference type="InterPro" id="IPR020449">
    <property type="entry name" value="Tscrpt_reg_AraC-type_HTH"/>
</dbReference>
<dbReference type="GO" id="GO:0003700">
    <property type="term" value="F:DNA-binding transcription factor activity"/>
    <property type="evidence" value="ECO:0007669"/>
    <property type="project" value="InterPro"/>
</dbReference>
<dbReference type="InterPro" id="IPR018060">
    <property type="entry name" value="HTH_AraC"/>
</dbReference>
<evidence type="ECO:0000313" key="5">
    <source>
        <dbReference type="EMBL" id="EYC50172.1"/>
    </source>
</evidence>
<dbReference type="RefSeq" id="WP_035604685.1">
    <property type="nucleotide sequence ID" value="NZ_JEMG01000001.1"/>
</dbReference>
<keyword evidence="2" id="KW-0238">DNA-binding</keyword>
<dbReference type="PRINTS" id="PR00032">
    <property type="entry name" value="HTHARAC"/>
</dbReference>
<dbReference type="OrthoDB" id="6506763at2"/>
<dbReference type="eggNOG" id="COG2207">
    <property type="taxonomic scope" value="Bacteria"/>
</dbReference>
<evidence type="ECO:0000256" key="2">
    <source>
        <dbReference type="ARBA" id="ARBA00023125"/>
    </source>
</evidence>
<evidence type="ECO:0000256" key="3">
    <source>
        <dbReference type="ARBA" id="ARBA00023163"/>
    </source>
</evidence>
<dbReference type="PANTHER" id="PTHR47894:SF1">
    <property type="entry name" value="HTH-TYPE TRANSCRIPTIONAL REGULATOR VQSM"/>
    <property type="match status" value="1"/>
</dbReference>
<dbReference type="Pfam" id="PF12625">
    <property type="entry name" value="Arabinose_bd"/>
    <property type="match status" value="1"/>
</dbReference>
<dbReference type="GO" id="GO:0000976">
    <property type="term" value="F:transcription cis-regulatory region binding"/>
    <property type="evidence" value="ECO:0007669"/>
    <property type="project" value="TreeGrafter"/>
</dbReference>
<evidence type="ECO:0000313" key="6">
    <source>
        <dbReference type="Proteomes" id="UP000023268"/>
    </source>
</evidence>
<keyword evidence="1" id="KW-0805">Transcription regulation</keyword>
<gene>
    <name evidence="5" type="ORF">AZ34_03170</name>
</gene>
<dbReference type="PANTHER" id="PTHR47894">
    <property type="entry name" value="HTH-TYPE TRANSCRIPTIONAL REGULATOR GADX"/>
    <property type="match status" value="1"/>
</dbReference>
<dbReference type="Pfam" id="PF12833">
    <property type="entry name" value="HTH_18"/>
    <property type="match status" value="1"/>
</dbReference>
<organism evidence="5 6">
    <name type="scientific">Hylemonella gracilis str. Niagara R</name>
    <dbReference type="NCBI Taxonomy" id="1458275"/>
    <lineage>
        <taxon>Bacteria</taxon>
        <taxon>Pseudomonadati</taxon>
        <taxon>Pseudomonadota</taxon>
        <taxon>Betaproteobacteria</taxon>
        <taxon>Burkholderiales</taxon>
        <taxon>Comamonadaceae</taxon>
        <taxon>Hylemonella</taxon>
    </lineage>
</organism>
<protein>
    <submittedName>
        <fullName evidence="5">AraC family transcriptional regulator</fullName>
    </submittedName>
</protein>
<name>A0A016XF41_9BURK</name>
<keyword evidence="3" id="KW-0804">Transcription</keyword>
<dbReference type="SUPFAM" id="SSF46689">
    <property type="entry name" value="Homeodomain-like"/>
    <property type="match status" value="1"/>
</dbReference>
<dbReference type="SMART" id="SM00342">
    <property type="entry name" value="HTH_ARAC"/>
    <property type="match status" value="1"/>
</dbReference>
<feature type="domain" description="HTH araC/xylS-type" evidence="4">
    <location>
        <begin position="290"/>
        <end position="372"/>
    </location>
</feature>
<dbReference type="InterPro" id="IPR009057">
    <property type="entry name" value="Homeodomain-like_sf"/>
</dbReference>
<sequence>MARPVRNANAATRSARAATPMAFVRAIVQAYTNQGADPTAALRSAQITPAELARADARVSAAQFETLNAHAMQELDDEALGWFSRRLPWGSHGLLCRASITAPDLGVALKRWCRHHRLLVDDLALRLEVAQGLASVWLEERRPGVFPAPELREFCLVSTLRFLLGYASWAVDSGLALRSVCFPYAAPAHADAYALMFSGPVRFDAPQARVTQAGFSFDASYLALPLRRDEAALRTMLQRALPLTVRPYRRDRLLGQQVREALRPHGIGASVGSGMGSTSGSHAGHAPPQTAQALAARLHMSPRTLHRQLQAEGLTLQALKDEARRGQAEDLLRRTPRAIKQVALAAGFRNEKSFARAFRAWTGLSPSEFRRQAQAPTPEPR</sequence>
<dbReference type="Gene3D" id="1.10.10.60">
    <property type="entry name" value="Homeodomain-like"/>
    <property type="match status" value="1"/>
</dbReference>
<dbReference type="InterPro" id="IPR032687">
    <property type="entry name" value="AraC-type_N"/>
</dbReference>
<dbReference type="Proteomes" id="UP000023268">
    <property type="component" value="Unassembled WGS sequence"/>
</dbReference>
<proteinExistence type="predicted"/>
<accession>A0A016XF41</accession>